<evidence type="ECO:0000313" key="6">
    <source>
        <dbReference type="EMBL" id="MBB5755239.1"/>
    </source>
</evidence>
<keyword evidence="2 5" id="KW-0812">Transmembrane</keyword>
<accession>A0A7W9FQX1</accession>
<evidence type="ECO:0008006" key="8">
    <source>
        <dbReference type="Google" id="ProtNLM"/>
    </source>
</evidence>
<comment type="caution">
    <text evidence="6">The sequence shown here is derived from an EMBL/GenBank/DDBJ whole genome shotgun (WGS) entry which is preliminary data.</text>
</comment>
<evidence type="ECO:0000256" key="2">
    <source>
        <dbReference type="ARBA" id="ARBA00022692"/>
    </source>
</evidence>
<dbReference type="EMBL" id="JACHOO010000015">
    <property type="protein sequence ID" value="MBB5755239.1"/>
    <property type="molecule type" value="Genomic_DNA"/>
</dbReference>
<gene>
    <name evidence="6" type="ORF">GGQ63_004340</name>
</gene>
<comment type="subcellular location">
    <subcellularLocation>
        <location evidence="1">Membrane</location>
    </subcellularLocation>
</comment>
<evidence type="ECO:0000256" key="1">
    <source>
        <dbReference type="ARBA" id="ARBA00004370"/>
    </source>
</evidence>
<organism evidence="6 7">
    <name type="scientific">Prosthecomicrobium pneumaticum</name>
    <dbReference type="NCBI Taxonomy" id="81895"/>
    <lineage>
        <taxon>Bacteria</taxon>
        <taxon>Pseudomonadati</taxon>
        <taxon>Pseudomonadota</taxon>
        <taxon>Alphaproteobacteria</taxon>
        <taxon>Hyphomicrobiales</taxon>
        <taxon>Kaistiaceae</taxon>
        <taxon>Prosthecomicrobium</taxon>
    </lineage>
</organism>
<feature type="transmembrane region" description="Helical" evidence="5">
    <location>
        <begin position="114"/>
        <end position="132"/>
    </location>
</feature>
<evidence type="ECO:0000256" key="3">
    <source>
        <dbReference type="ARBA" id="ARBA00022989"/>
    </source>
</evidence>
<dbReference type="Gene3D" id="1.20.120.550">
    <property type="entry name" value="Membrane associated eicosanoid/glutathione metabolism-like domain"/>
    <property type="match status" value="1"/>
</dbReference>
<keyword evidence="3 5" id="KW-1133">Transmembrane helix</keyword>
<proteinExistence type="predicted"/>
<evidence type="ECO:0000256" key="4">
    <source>
        <dbReference type="ARBA" id="ARBA00023136"/>
    </source>
</evidence>
<sequence>MLNTAILWPAIVQALLIFAIYVRLGATRSRAVRSGAVPSTDFAPWDKEPDDSRAARRHLANQFELPVLFFAVVGFLFLVDGVSLLELVLAWLFVAARIGHTVGALSGPLALRHGAFALAFSAVLALWIDLAVRLI</sequence>
<feature type="transmembrane region" description="Helical" evidence="5">
    <location>
        <begin position="67"/>
        <end position="94"/>
    </location>
</feature>
<dbReference type="InterPro" id="IPR001129">
    <property type="entry name" value="Membr-assoc_MAPEG"/>
</dbReference>
<feature type="transmembrane region" description="Helical" evidence="5">
    <location>
        <begin position="6"/>
        <end position="24"/>
    </location>
</feature>
<evidence type="ECO:0000256" key="5">
    <source>
        <dbReference type="SAM" id="Phobius"/>
    </source>
</evidence>
<evidence type="ECO:0000313" key="7">
    <source>
        <dbReference type="Proteomes" id="UP000523821"/>
    </source>
</evidence>
<name>A0A7W9FQX1_9HYPH</name>
<dbReference type="Pfam" id="PF01124">
    <property type="entry name" value="MAPEG"/>
    <property type="match status" value="1"/>
</dbReference>
<dbReference type="InterPro" id="IPR023352">
    <property type="entry name" value="MAPEG-like_dom_sf"/>
</dbReference>
<protein>
    <recommendedName>
        <fullName evidence="8">MAPEG family protein</fullName>
    </recommendedName>
</protein>
<keyword evidence="7" id="KW-1185">Reference proteome</keyword>
<dbReference type="GO" id="GO:0016020">
    <property type="term" value="C:membrane"/>
    <property type="evidence" value="ECO:0007669"/>
    <property type="project" value="UniProtKB-SubCell"/>
</dbReference>
<dbReference type="SUPFAM" id="SSF161084">
    <property type="entry name" value="MAPEG domain-like"/>
    <property type="match status" value="1"/>
</dbReference>
<dbReference type="RefSeq" id="WP_183858668.1">
    <property type="nucleotide sequence ID" value="NZ_JACHOO010000015.1"/>
</dbReference>
<dbReference type="AlphaFoldDB" id="A0A7W9FQX1"/>
<reference evidence="6 7" key="1">
    <citation type="submission" date="2020-08" db="EMBL/GenBank/DDBJ databases">
        <title>Genomic Encyclopedia of Type Strains, Phase IV (KMG-IV): sequencing the most valuable type-strain genomes for metagenomic binning, comparative biology and taxonomic classification.</title>
        <authorList>
            <person name="Goeker M."/>
        </authorList>
    </citation>
    <scope>NUCLEOTIDE SEQUENCE [LARGE SCALE GENOMIC DNA]</scope>
    <source>
        <strain evidence="6 7">DSM 16268</strain>
    </source>
</reference>
<keyword evidence="4 5" id="KW-0472">Membrane</keyword>
<dbReference type="Proteomes" id="UP000523821">
    <property type="component" value="Unassembled WGS sequence"/>
</dbReference>